<evidence type="ECO:0008006" key="6">
    <source>
        <dbReference type="Google" id="ProtNLM"/>
    </source>
</evidence>
<organism evidence="4 5">
    <name type="scientific">Pneumocystis murina (strain B123)</name>
    <name type="common">Mouse pneumocystis pneumonia agent</name>
    <name type="synonym">Pneumocystis carinii f. sp. muris</name>
    <dbReference type="NCBI Taxonomy" id="1069680"/>
    <lineage>
        <taxon>Eukaryota</taxon>
        <taxon>Fungi</taxon>
        <taxon>Dikarya</taxon>
        <taxon>Ascomycota</taxon>
        <taxon>Taphrinomycotina</taxon>
        <taxon>Pneumocystomycetes</taxon>
        <taxon>Pneumocystaceae</taxon>
        <taxon>Pneumocystis</taxon>
    </lineage>
</organism>
<keyword evidence="1" id="KW-0547">Nucleotide-binding</keyword>
<dbReference type="GeneID" id="19897174"/>
<dbReference type="SMART" id="SM00487">
    <property type="entry name" value="DEXDc"/>
    <property type="match status" value="1"/>
</dbReference>
<dbReference type="HOGENOM" id="CLU_014765_0_0_1"/>
<dbReference type="Proteomes" id="UP000011958">
    <property type="component" value="Unassembled WGS sequence"/>
</dbReference>
<dbReference type="PANTHER" id="PTHR47396:SF1">
    <property type="entry name" value="ATP-DEPENDENT HELICASE IRC3-RELATED"/>
    <property type="match status" value="1"/>
</dbReference>
<evidence type="ECO:0000313" key="4">
    <source>
        <dbReference type="EMBL" id="EMR08045.1"/>
    </source>
</evidence>
<comment type="caution">
    <text evidence="4">The sequence shown here is derived from an EMBL/GenBank/DDBJ whole genome shotgun (WGS) entry which is preliminary data.</text>
</comment>
<evidence type="ECO:0000259" key="3">
    <source>
        <dbReference type="PROSITE" id="PS51194"/>
    </source>
</evidence>
<dbReference type="InterPro" id="IPR014001">
    <property type="entry name" value="Helicase_ATP-bd"/>
</dbReference>
<dbReference type="Gene3D" id="3.40.50.300">
    <property type="entry name" value="P-loop containing nucleotide triphosphate hydrolases"/>
    <property type="match status" value="2"/>
</dbReference>
<name>M7P2D4_PNEMU</name>
<feature type="domain" description="Helicase C-terminal" evidence="3">
    <location>
        <begin position="276"/>
        <end position="427"/>
    </location>
</feature>
<dbReference type="AlphaFoldDB" id="M7P2D4"/>
<protein>
    <recommendedName>
        <fullName evidence="6">ATP-dependent helicase IRC3</fullName>
    </recommendedName>
</protein>
<dbReference type="GO" id="GO:0061749">
    <property type="term" value="F:forked DNA-dependent helicase activity"/>
    <property type="evidence" value="ECO:0007669"/>
    <property type="project" value="TreeGrafter"/>
</dbReference>
<dbReference type="GO" id="GO:0005524">
    <property type="term" value="F:ATP binding"/>
    <property type="evidence" value="ECO:0007669"/>
    <property type="project" value="InterPro"/>
</dbReference>
<evidence type="ECO:0000256" key="1">
    <source>
        <dbReference type="ARBA" id="ARBA00022806"/>
    </source>
</evidence>
<dbReference type="eggNOG" id="ENOG502QT4U">
    <property type="taxonomic scope" value="Eukaryota"/>
</dbReference>
<gene>
    <name evidence="4" type="ORF">PNEG_03487</name>
</gene>
<dbReference type="EMBL" id="AFWA02000016">
    <property type="protein sequence ID" value="EMR08045.1"/>
    <property type="molecule type" value="Genomic_DNA"/>
</dbReference>
<dbReference type="Pfam" id="PF00271">
    <property type="entry name" value="Helicase_C"/>
    <property type="match status" value="1"/>
</dbReference>
<dbReference type="GO" id="GO:0016787">
    <property type="term" value="F:hydrolase activity"/>
    <property type="evidence" value="ECO:0007669"/>
    <property type="project" value="InterPro"/>
</dbReference>
<reference evidence="5" key="1">
    <citation type="journal article" date="2016" name="Nat. Commun.">
        <title>Genome analysis of three Pneumocystis species reveals adaptation mechanisms to life exclusively in mammalian hosts.</title>
        <authorList>
            <person name="Ma L."/>
            <person name="Chen Z."/>
            <person name="Huang D.W."/>
            <person name="Kutty G."/>
            <person name="Ishihara M."/>
            <person name="Wang H."/>
            <person name="Abouelleil A."/>
            <person name="Bishop L."/>
            <person name="Davey E."/>
            <person name="Deng R."/>
            <person name="Deng X."/>
            <person name="Fan L."/>
            <person name="Fantoni G."/>
            <person name="Fitzgerald M."/>
            <person name="Gogineni E."/>
            <person name="Goldberg J.M."/>
            <person name="Handley G."/>
            <person name="Hu X."/>
            <person name="Huber C."/>
            <person name="Jiao X."/>
            <person name="Jones K."/>
            <person name="Levin J.Z."/>
            <person name="Liu Y."/>
            <person name="Macdonald P."/>
            <person name="Melnikov A."/>
            <person name="Raley C."/>
            <person name="Sassi M."/>
            <person name="Sherman B.T."/>
            <person name="Song X."/>
            <person name="Sykes S."/>
            <person name="Tran B."/>
            <person name="Walsh L."/>
            <person name="Xia Y."/>
            <person name="Yang J."/>
            <person name="Young S."/>
            <person name="Zeng Q."/>
            <person name="Zheng X."/>
            <person name="Stephens R."/>
            <person name="Nusbaum C."/>
            <person name="Birren B.W."/>
            <person name="Azadi P."/>
            <person name="Lempicki R.A."/>
            <person name="Cuomo C.A."/>
            <person name="Kovacs J.A."/>
        </authorList>
    </citation>
    <scope>NUCLEOTIDE SEQUENCE [LARGE SCALE GENOMIC DNA]</scope>
    <source>
        <strain evidence="5">B123</strain>
    </source>
</reference>
<dbReference type="GO" id="GO:0070125">
    <property type="term" value="P:mitochondrial translational elongation"/>
    <property type="evidence" value="ECO:0007669"/>
    <property type="project" value="TreeGrafter"/>
</dbReference>
<dbReference type="InterPro" id="IPR006935">
    <property type="entry name" value="Helicase/UvrB_N"/>
</dbReference>
<dbReference type="VEuPathDB" id="FungiDB:PNEG_03487"/>
<evidence type="ECO:0000259" key="2">
    <source>
        <dbReference type="PROSITE" id="PS51192"/>
    </source>
</evidence>
<keyword evidence="1" id="KW-0378">Hydrolase</keyword>
<dbReference type="STRING" id="1069680.M7P2D4"/>
<dbReference type="InterPro" id="IPR050742">
    <property type="entry name" value="Helicase_Restrict-Modif_Enz"/>
</dbReference>
<dbReference type="GO" id="GO:0036121">
    <property type="term" value="F:double-stranded DNA helicase activity"/>
    <property type="evidence" value="ECO:0007669"/>
    <property type="project" value="TreeGrafter"/>
</dbReference>
<keyword evidence="1" id="KW-0347">Helicase</keyword>
<dbReference type="SMART" id="SM00490">
    <property type="entry name" value="HELICc"/>
    <property type="match status" value="1"/>
</dbReference>
<dbReference type="GO" id="GO:0005759">
    <property type="term" value="C:mitochondrial matrix"/>
    <property type="evidence" value="ECO:0007669"/>
    <property type="project" value="TreeGrafter"/>
</dbReference>
<dbReference type="Pfam" id="PF04851">
    <property type="entry name" value="ResIII"/>
    <property type="match status" value="1"/>
</dbReference>
<dbReference type="RefSeq" id="XP_007875577.1">
    <property type="nucleotide sequence ID" value="XM_007877386.1"/>
</dbReference>
<dbReference type="CDD" id="cd18799">
    <property type="entry name" value="SF2_C_EcoAI-like"/>
    <property type="match status" value="1"/>
</dbReference>
<dbReference type="InterPro" id="IPR001650">
    <property type="entry name" value="Helicase_C-like"/>
</dbReference>
<dbReference type="OMA" id="HVIDMVA"/>
<accession>M7P2D4</accession>
<dbReference type="GO" id="GO:0000403">
    <property type="term" value="F:Y-form DNA binding"/>
    <property type="evidence" value="ECO:0007669"/>
    <property type="project" value="TreeGrafter"/>
</dbReference>
<keyword evidence="1" id="KW-0067">ATP-binding</keyword>
<dbReference type="PANTHER" id="PTHR47396">
    <property type="entry name" value="TYPE I RESTRICTION ENZYME ECOKI R PROTEIN"/>
    <property type="match status" value="1"/>
</dbReference>
<dbReference type="OrthoDB" id="16911at2759"/>
<dbReference type="SUPFAM" id="SSF52540">
    <property type="entry name" value="P-loop containing nucleoside triphosphate hydrolases"/>
    <property type="match status" value="1"/>
</dbReference>
<dbReference type="PROSITE" id="PS51194">
    <property type="entry name" value="HELICASE_CTER"/>
    <property type="match status" value="1"/>
</dbReference>
<evidence type="ECO:0000313" key="5">
    <source>
        <dbReference type="Proteomes" id="UP000011958"/>
    </source>
</evidence>
<dbReference type="PROSITE" id="PS51192">
    <property type="entry name" value="HELICASE_ATP_BIND_1"/>
    <property type="match status" value="1"/>
</dbReference>
<proteinExistence type="predicted"/>
<sequence>MKYCQLNNRILRLFLTLSQSSTYLHILQSQRYFGPYRFSSVRWNHLRPYQEACIQACLKSILEGKRRLGISLATGSGKTLIFSSLIERVEPIDPNATQTLIIAHRRELVEQAFEQCRFLYPEKTIDIEMANMHASGLAEITIASVCTLMSHERLKKFDPSRFKLILIDEVHHAAAASYIRILKHFSALNSDSKIIVIGVSATIFRLDGLKLGVAIDHIVYHRDLVDLINEKWLSNVSFTMVNSHIDLSKIKDNQFGDFERKALSSTVNTRPTNDICVRTWMKKASFRKSTLVFCISTAHCIDMANTFRSYGIDARIVTWKTPKSERYKLIEDFQKQEYPVLINCGILTEGTDIPNIDCILLARPTKSHNLFIQMIGRGMRLFPGKEDCHVIDMVGNISNGIVTVPTLFGLDPNEISHEISLNELKRIRNDKKEKRCQSSKNSQKYGISYVSSNIEQKEWNFTYDFIKQFQADLDVRRFSNFSWVRINSDKYILSIPLYGFIKVDKENDLYHASETLRIINSAKKSNAFYKKPRLIFSNVVSLKHAISAVDTYVKNKYPQRLLLKNASWRRSPATSSQIEFLRKRYPLITQNINNISKGYAWDLITRLKYGSKSK</sequence>
<feature type="domain" description="Helicase ATP-binding" evidence="2">
    <location>
        <begin position="59"/>
        <end position="221"/>
    </location>
</feature>
<keyword evidence="5" id="KW-1185">Reference proteome</keyword>
<dbReference type="InterPro" id="IPR027417">
    <property type="entry name" value="P-loop_NTPase"/>
</dbReference>
<dbReference type="GO" id="GO:0032042">
    <property type="term" value="P:mitochondrial DNA metabolic process"/>
    <property type="evidence" value="ECO:0007669"/>
    <property type="project" value="TreeGrafter"/>
</dbReference>